<dbReference type="Pfam" id="PF18916">
    <property type="entry name" value="Lycopene_cyc"/>
    <property type="match status" value="1"/>
</dbReference>
<evidence type="ECO:0000256" key="7">
    <source>
        <dbReference type="ARBA" id="ARBA00023235"/>
    </source>
</evidence>
<comment type="subcellular location">
    <subcellularLocation>
        <location evidence="1">Membrane</location>
        <topology evidence="1">Multi-pass membrane protein</topology>
    </subcellularLocation>
</comment>
<dbReference type="GO" id="GO:0016117">
    <property type="term" value="P:carotenoid biosynthetic process"/>
    <property type="evidence" value="ECO:0007669"/>
    <property type="project" value="UniProtKB-KW"/>
</dbReference>
<keyword evidence="3 8" id="KW-0812">Transmembrane</keyword>
<evidence type="ECO:0000256" key="6">
    <source>
        <dbReference type="ARBA" id="ARBA00023136"/>
    </source>
</evidence>
<dbReference type="InterPro" id="IPR017825">
    <property type="entry name" value="Lycopene_cyclase_dom"/>
</dbReference>
<dbReference type="EMBL" id="MGAC01000033">
    <property type="protein sequence ID" value="OGK37711.1"/>
    <property type="molecule type" value="Genomic_DNA"/>
</dbReference>
<evidence type="ECO:0000259" key="9">
    <source>
        <dbReference type="Pfam" id="PF18916"/>
    </source>
</evidence>
<dbReference type="NCBIfam" id="TIGR03462">
    <property type="entry name" value="CarR_dom_SF"/>
    <property type="match status" value="1"/>
</dbReference>
<protein>
    <recommendedName>
        <fullName evidence="9">Lycopene cyclase domain-containing protein</fullName>
    </recommendedName>
</protein>
<feature type="transmembrane region" description="Helical" evidence="8">
    <location>
        <begin position="6"/>
        <end position="23"/>
    </location>
</feature>
<comment type="pathway">
    <text evidence="2">Carotenoid biosynthesis.</text>
</comment>
<evidence type="ECO:0000256" key="2">
    <source>
        <dbReference type="ARBA" id="ARBA00004829"/>
    </source>
</evidence>
<evidence type="ECO:0000313" key="10">
    <source>
        <dbReference type="EMBL" id="OGK37711.1"/>
    </source>
</evidence>
<evidence type="ECO:0000256" key="1">
    <source>
        <dbReference type="ARBA" id="ARBA00004141"/>
    </source>
</evidence>
<dbReference type="GO" id="GO:0016872">
    <property type="term" value="F:intramolecular lyase activity"/>
    <property type="evidence" value="ECO:0007669"/>
    <property type="project" value="InterPro"/>
</dbReference>
<feature type="transmembrane region" description="Helical" evidence="8">
    <location>
        <begin position="35"/>
        <end position="54"/>
    </location>
</feature>
<feature type="domain" description="Lycopene cyclase" evidence="9">
    <location>
        <begin position="5"/>
        <end position="93"/>
    </location>
</feature>
<dbReference type="Proteomes" id="UP000176803">
    <property type="component" value="Unassembled WGS sequence"/>
</dbReference>
<accession>A0A1F7I2V2</accession>
<keyword evidence="6 8" id="KW-0472">Membrane</keyword>
<organism evidence="10 11">
    <name type="scientific">Candidatus Roizmanbacteria bacterium RIFCSPHIGHO2_12_FULL_41_11</name>
    <dbReference type="NCBI Taxonomy" id="1802052"/>
    <lineage>
        <taxon>Bacteria</taxon>
        <taxon>Candidatus Roizmaniibacteriota</taxon>
    </lineage>
</organism>
<keyword evidence="5 8" id="KW-1133">Transmembrane helix</keyword>
<sequence>MSFEYLSILLFLLLISISFHKTQKIRIFDNLKHMLIFYGVMLLVGIVWDNFAVYRGHWYYPGKGTLGLFIGFIPLEDYFFIIICSYFGLVFYKTAQKLKS</sequence>
<evidence type="ECO:0000313" key="11">
    <source>
        <dbReference type="Proteomes" id="UP000176803"/>
    </source>
</evidence>
<proteinExistence type="predicted"/>
<feature type="transmembrane region" description="Helical" evidence="8">
    <location>
        <begin position="66"/>
        <end position="92"/>
    </location>
</feature>
<dbReference type="AlphaFoldDB" id="A0A1F7I2V2"/>
<evidence type="ECO:0000256" key="4">
    <source>
        <dbReference type="ARBA" id="ARBA00022746"/>
    </source>
</evidence>
<evidence type="ECO:0000256" key="3">
    <source>
        <dbReference type="ARBA" id="ARBA00022692"/>
    </source>
</evidence>
<gene>
    <name evidence="10" type="ORF">A3F03_03080</name>
</gene>
<comment type="caution">
    <text evidence="10">The sequence shown here is derived from an EMBL/GenBank/DDBJ whole genome shotgun (WGS) entry which is preliminary data.</text>
</comment>
<dbReference type="GO" id="GO:0045436">
    <property type="term" value="F:lycopene beta cyclase activity"/>
    <property type="evidence" value="ECO:0007669"/>
    <property type="project" value="UniProtKB-ARBA"/>
</dbReference>
<name>A0A1F7I2V2_9BACT</name>
<evidence type="ECO:0000256" key="5">
    <source>
        <dbReference type="ARBA" id="ARBA00022989"/>
    </source>
</evidence>
<reference evidence="10 11" key="1">
    <citation type="journal article" date="2016" name="Nat. Commun.">
        <title>Thousands of microbial genomes shed light on interconnected biogeochemical processes in an aquifer system.</title>
        <authorList>
            <person name="Anantharaman K."/>
            <person name="Brown C.T."/>
            <person name="Hug L.A."/>
            <person name="Sharon I."/>
            <person name="Castelle C.J."/>
            <person name="Probst A.J."/>
            <person name="Thomas B.C."/>
            <person name="Singh A."/>
            <person name="Wilkins M.J."/>
            <person name="Karaoz U."/>
            <person name="Brodie E.L."/>
            <person name="Williams K.H."/>
            <person name="Hubbard S.S."/>
            <person name="Banfield J.F."/>
        </authorList>
    </citation>
    <scope>NUCLEOTIDE SEQUENCE [LARGE SCALE GENOMIC DNA]</scope>
</reference>
<keyword evidence="7" id="KW-0413">Isomerase</keyword>
<dbReference type="GO" id="GO:0016020">
    <property type="term" value="C:membrane"/>
    <property type="evidence" value="ECO:0007669"/>
    <property type="project" value="UniProtKB-SubCell"/>
</dbReference>
<evidence type="ECO:0000256" key="8">
    <source>
        <dbReference type="SAM" id="Phobius"/>
    </source>
</evidence>
<keyword evidence="4" id="KW-0125">Carotenoid biosynthesis</keyword>